<dbReference type="EMBL" id="JBGFTR010000010">
    <property type="protein sequence ID" value="MFH7565304.1"/>
    <property type="molecule type" value="Genomic_DNA"/>
</dbReference>
<accession>A0ABW7P1G9</accession>
<dbReference type="Proteomes" id="UP001610706">
    <property type="component" value="Unassembled WGS sequence"/>
</dbReference>
<reference evidence="1 2" key="1">
    <citation type="submission" date="2024-08" db="EMBL/GenBank/DDBJ databases">
        <title>Oceanimonas smirnovii Genome sequencing and assembly.</title>
        <authorList>
            <person name="Tang B."/>
        </authorList>
    </citation>
    <scope>NUCLEOTIDE SEQUENCE [LARGE SCALE GENOMIC DNA]</scope>
    <source>
        <strain evidence="1 2">OS2020-119</strain>
    </source>
</reference>
<protein>
    <submittedName>
        <fullName evidence="1">Uncharacterized protein</fullName>
    </submittedName>
</protein>
<proteinExistence type="predicted"/>
<gene>
    <name evidence="1" type="ORF">AB9R89_08210</name>
</gene>
<organism evidence="1 2">
    <name type="scientific">Oceanimonas smirnovii</name>
    <dbReference type="NCBI Taxonomy" id="264574"/>
    <lineage>
        <taxon>Bacteria</taxon>
        <taxon>Pseudomonadati</taxon>
        <taxon>Pseudomonadota</taxon>
        <taxon>Gammaproteobacteria</taxon>
        <taxon>Aeromonadales</taxon>
        <taxon>Aeromonadaceae</taxon>
        <taxon>Oceanimonas</taxon>
    </lineage>
</organism>
<evidence type="ECO:0000313" key="1">
    <source>
        <dbReference type="EMBL" id="MFH7565304.1"/>
    </source>
</evidence>
<sequence length="143" mass="15761">MMGIAYEKILGLEISGRPEYAAWCHFSYAGYTGAYCEGGAVLLLIRAAALDLLAKLNTFNSRQDACQRFTEAQLLIHQEHSDLILRAVRSADLSQVIRGFNEIYTSLMVQECYPGLTADVMASLFNSLGSETLAQITEAIMQT</sequence>
<comment type="caution">
    <text evidence="1">The sequence shown here is derived from an EMBL/GenBank/DDBJ whole genome shotgun (WGS) entry which is preliminary data.</text>
</comment>
<evidence type="ECO:0000313" key="2">
    <source>
        <dbReference type="Proteomes" id="UP001610706"/>
    </source>
</evidence>
<dbReference type="RefSeq" id="WP_395545370.1">
    <property type="nucleotide sequence ID" value="NZ_CP166302.1"/>
</dbReference>
<name>A0ABW7P1G9_9GAMM</name>
<keyword evidence="2" id="KW-1185">Reference proteome</keyword>